<feature type="transmembrane region" description="Helical" evidence="3">
    <location>
        <begin position="233"/>
        <end position="252"/>
    </location>
</feature>
<evidence type="ECO:0000259" key="4">
    <source>
        <dbReference type="Pfam" id="PF13490"/>
    </source>
</evidence>
<dbReference type="EMBL" id="PVZG01000015">
    <property type="protein sequence ID" value="PRY23416.1"/>
    <property type="molecule type" value="Genomic_DNA"/>
</dbReference>
<evidence type="ECO:0000256" key="2">
    <source>
        <dbReference type="ARBA" id="ARBA00023163"/>
    </source>
</evidence>
<dbReference type="InterPro" id="IPR027383">
    <property type="entry name" value="Znf_put"/>
</dbReference>
<gene>
    <name evidence="5" type="ORF">CLV70_115149</name>
</gene>
<reference evidence="5 6" key="1">
    <citation type="submission" date="2018-03" db="EMBL/GenBank/DDBJ databases">
        <title>Genomic Encyclopedia of Archaeal and Bacterial Type Strains, Phase II (KMG-II): from individual species to whole genera.</title>
        <authorList>
            <person name="Goeker M."/>
        </authorList>
    </citation>
    <scope>NUCLEOTIDE SEQUENCE [LARGE SCALE GENOMIC DNA]</scope>
    <source>
        <strain evidence="5 6">DSM 45348</strain>
    </source>
</reference>
<evidence type="ECO:0000313" key="5">
    <source>
        <dbReference type="EMBL" id="PRY23416.1"/>
    </source>
</evidence>
<evidence type="ECO:0000256" key="3">
    <source>
        <dbReference type="SAM" id="Phobius"/>
    </source>
</evidence>
<sequence length="306" mass="31128">MKDLLPAYAAGSLAGPERDRVGAHLVECASCRAELAGWRAIGDAAAPAGPPPDPARTVRAALTRSALEGSPAPSRDGRLVRRLRHLGSLLVAEARLVRPAVPLASALVLALGVALVLLPGDAAPDGGADLVLALVTPMVAAAGIAGTYRSRRDPAAELVAATPFSGRLLLLVRMVLVFGADLVLALAASATLTALGAAGATGMHELVNSWLGPMALLSSLSLLMAVWFGPDAALGAAAGVWAVRVLAGGVLVPDEWPSRLILEAWSTNAPVLTVSAAVAVAAFATAGRTGSFRGEPRADRRATHRM</sequence>
<feature type="transmembrane region" description="Helical" evidence="3">
    <location>
        <begin position="210"/>
        <end position="228"/>
    </location>
</feature>
<feature type="transmembrane region" description="Helical" evidence="3">
    <location>
        <begin position="272"/>
        <end position="291"/>
    </location>
</feature>
<keyword evidence="2" id="KW-0804">Transcription</keyword>
<dbReference type="RefSeq" id="WP_106129629.1">
    <property type="nucleotide sequence ID" value="NZ_PVZG01000015.1"/>
</dbReference>
<dbReference type="OrthoDB" id="5185837at2"/>
<proteinExistence type="predicted"/>
<keyword evidence="3" id="KW-0472">Membrane</keyword>
<name>A0A2T0RQE8_9ACTN</name>
<dbReference type="Pfam" id="PF13490">
    <property type="entry name" value="zf-HC2"/>
    <property type="match status" value="1"/>
</dbReference>
<dbReference type="InterPro" id="IPR041916">
    <property type="entry name" value="Anti_sigma_zinc_sf"/>
</dbReference>
<evidence type="ECO:0000313" key="6">
    <source>
        <dbReference type="Proteomes" id="UP000239209"/>
    </source>
</evidence>
<feature type="domain" description="Putative zinc-finger" evidence="4">
    <location>
        <begin position="3"/>
        <end position="32"/>
    </location>
</feature>
<accession>A0A2T0RQE8</accession>
<dbReference type="AlphaFoldDB" id="A0A2T0RQE8"/>
<keyword evidence="3" id="KW-0812">Transmembrane</keyword>
<keyword evidence="1" id="KW-0805">Transcription regulation</keyword>
<comment type="caution">
    <text evidence="5">The sequence shown here is derived from an EMBL/GenBank/DDBJ whole genome shotgun (WGS) entry which is preliminary data.</text>
</comment>
<feature type="transmembrane region" description="Helical" evidence="3">
    <location>
        <begin position="130"/>
        <end position="148"/>
    </location>
</feature>
<keyword evidence="6" id="KW-1185">Reference proteome</keyword>
<protein>
    <submittedName>
        <fullName evidence="5">Putative zinc finger protein</fullName>
    </submittedName>
</protein>
<feature type="transmembrane region" description="Helical" evidence="3">
    <location>
        <begin position="168"/>
        <end position="190"/>
    </location>
</feature>
<dbReference type="Gene3D" id="1.10.10.1320">
    <property type="entry name" value="Anti-sigma factor, zinc-finger domain"/>
    <property type="match status" value="1"/>
</dbReference>
<dbReference type="Proteomes" id="UP000239209">
    <property type="component" value="Unassembled WGS sequence"/>
</dbReference>
<keyword evidence="3" id="KW-1133">Transmembrane helix</keyword>
<feature type="transmembrane region" description="Helical" evidence="3">
    <location>
        <begin position="100"/>
        <end position="118"/>
    </location>
</feature>
<organism evidence="5 6">
    <name type="scientific">Pseudosporangium ferrugineum</name>
    <dbReference type="NCBI Taxonomy" id="439699"/>
    <lineage>
        <taxon>Bacteria</taxon>
        <taxon>Bacillati</taxon>
        <taxon>Actinomycetota</taxon>
        <taxon>Actinomycetes</taxon>
        <taxon>Micromonosporales</taxon>
        <taxon>Micromonosporaceae</taxon>
        <taxon>Pseudosporangium</taxon>
    </lineage>
</organism>
<evidence type="ECO:0000256" key="1">
    <source>
        <dbReference type="ARBA" id="ARBA00023015"/>
    </source>
</evidence>